<dbReference type="OrthoDB" id="384317at2157"/>
<dbReference type="EMBL" id="CP000561">
    <property type="protein sequence ID" value="ABO08750.1"/>
    <property type="molecule type" value="Genomic_DNA"/>
</dbReference>
<dbReference type="eggNOG" id="arCOG07046">
    <property type="taxonomic scope" value="Archaea"/>
</dbReference>
<keyword evidence="3" id="KW-1185">Reference proteome</keyword>
<keyword evidence="1" id="KW-0472">Membrane</keyword>
<proteinExistence type="predicted"/>
<dbReference type="HOGENOM" id="CLU_1118244_0_0_2"/>
<organism evidence="2 3">
    <name type="scientific">Pyrobaculum calidifontis (strain DSM 21063 / JCM 11548 / VA1)</name>
    <dbReference type="NCBI Taxonomy" id="410359"/>
    <lineage>
        <taxon>Archaea</taxon>
        <taxon>Thermoproteota</taxon>
        <taxon>Thermoprotei</taxon>
        <taxon>Thermoproteales</taxon>
        <taxon>Thermoproteaceae</taxon>
        <taxon>Pyrobaculum</taxon>
    </lineage>
</organism>
<dbReference type="KEGG" id="pcl:Pcal_1328"/>
<protein>
    <submittedName>
        <fullName evidence="2">Uncharacterized protein</fullName>
    </submittedName>
</protein>
<keyword evidence="1" id="KW-1133">Transmembrane helix</keyword>
<gene>
    <name evidence="2" type="ordered locus">Pcal_1328</name>
</gene>
<dbReference type="GeneID" id="4908631"/>
<dbReference type="AlphaFoldDB" id="A3MVT3"/>
<dbReference type="STRING" id="410359.Pcal_1328"/>
<evidence type="ECO:0000256" key="1">
    <source>
        <dbReference type="SAM" id="Phobius"/>
    </source>
</evidence>
<name>A3MVT3_PYRCJ</name>
<feature type="transmembrane region" description="Helical" evidence="1">
    <location>
        <begin position="181"/>
        <end position="203"/>
    </location>
</feature>
<evidence type="ECO:0000313" key="2">
    <source>
        <dbReference type="EMBL" id="ABO08750.1"/>
    </source>
</evidence>
<dbReference type="Proteomes" id="UP000001431">
    <property type="component" value="Chromosome"/>
</dbReference>
<keyword evidence="1" id="KW-0812">Transmembrane</keyword>
<evidence type="ECO:0000313" key="3">
    <source>
        <dbReference type="Proteomes" id="UP000001431"/>
    </source>
</evidence>
<sequence length="213" mass="22314">MTPLALLIAAAATWTINIGGVQATATYTADVDFHLDKTVVWIPGEEVTATYTAAGGRLRLNLTIPQGVPLVGGRSVSYELELPPGAGNAARLELAPGVELKIYANVKIRAATTAAGAEPTRVEVDVPGTARFKATGAATFNTTFYAVPTVRVELIAPGITVTLVEKELDKRAMEPPVAKSVAYPTPLLAVATSAAVLASLALWRLRKRAVLRG</sequence>
<accession>A3MVT3</accession>
<dbReference type="RefSeq" id="WP_011850008.1">
    <property type="nucleotide sequence ID" value="NC_009073.1"/>
</dbReference>
<reference evidence="2" key="1">
    <citation type="submission" date="2007-02" db="EMBL/GenBank/DDBJ databases">
        <title>Complete sequence of Pyrobaculum calidifontis JCM 11548.</title>
        <authorList>
            <consortium name="US DOE Joint Genome Institute"/>
            <person name="Copeland A."/>
            <person name="Lucas S."/>
            <person name="Lapidus A."/>
            <person name="Barry K."/>
            <person name="Glavina del Rio T."/>
            <person name="Dalin E."/>
            <person name="Tice H."/>
            <person name="Pitluck S."/>
            <person name="Chain P."/>
            <person name="Malfatti S."/>
            <person name="Shin M."/>
            <person name="Vergez L."/>
            <person name="Schmutz J."/>
            <person name="Larimer F."/>
            <person name="Land M."/>
            <person name="Hauser L."/>
            <person name="Kyrpides N."/>
            <person name="Mikhailova N."/>
            <person name="Cozen A.E."/>
            <person name="Fitz-Gibbon S.T."/>
            <person name="House C.H."/>
            <person name="Saltikov C."/>
            <person name="Lowe T.M."/>
            <person name="Richardson P."/>
        </authorList>
    </citation>
    <scope>NUCLEOTIDE SEQUENCE [LARGE SCALE GENOMIC DNA]</scope>
    <source>
        <strain evidence="2">JCM 11548</strain>
    </source>
</reference>